<dbReference type="InterPro" id="IPR003615">
    <property type="entry name" value="HNH_nuc"/>
</dbReference>
<evidence type="ECO:0000313" key="2">
    <source>
        <dbReference type="EMBL" id="HAG1892247.1"/>
    </source>
</evidence>
<dbReference type="InterPro" id="IPR002711">
    <property type="entry name" value="HNH"/>
</dbReference>
<gene>
    <name evidence="2" type="ORF">G8W59_004321</name>
</gene>
<dbReference type="GO" id="GO:0008270">
    <property type="term" value="F:zinc ion binding"/>
    <property type="evidence" value="ECO:0007669"/>
    <property type="project" value="InterPro"/>
</dbReference>
<protein>
    <submittedName>
        <fullName evidence="2">HNH endonuclease</fullName>
    </submittedName>
</protein>
<name>A0A759KBM2_SALER</name>
<dbReference type="Gene3D" id="1.10.30.50">
    <property type="match status" value="1"/>
</dbReference>
<feature type="domain" description="HNH" evidence="1">
    <location>
        <begin position="169"/>
        <end position="224"/>
    </location>
</feature>
<dbReference type="CDD" id="cd00085">
    <property type="entry name" value="HNHc"/>
    <property type="match status" value="1"/>
</dbReference>
<sequence length="251" mass="29227">MNRKQFIQSQGATCKNWKWSWSFISHDRQIVIIGAWDSEREQGRAVILREEWEFSAKNKKLPGYRQAIEHFRYVTDEGYDLYTFNMIHSPNPDNPDVAAIKGFEHRLEKRYLRKEGSVWYADVCEHDYPEELSVPEKYTEGARKVITVNAYERNPEARKACIRHHGTVCKGCGFDFEKTYGDLGKDFIHVHHIIPLKDIGESYTIDPIRDMVPLCPNCHAMVHRSNESRPLAVEVLRSIIDESKKRDDATG</sequence>
<dbReference type="AlphaFoldDB" id="A0A759KBM2"/>
<keyword evidence="2" id="KW-0378">Hydrolase</keyword>
<dbReference type="GO" id="GO:0003676">
    <property type="term" value="F:nucleic acid binding"/>
    <property type="evidence" value="ECO:0007669"/>
    <property type="project" value="InterPro"/>
</dbReference>
<accession>A0A759KBM2</accession>
<organism evidence="2">
    <name type="scientific">Salmonella enterica</name>
    <name type="common">Salmonella choleraesuis</name>
    <dbReference type="NCBI Taxonomy" id="28901"/>
    <lineage>
        <taxon>Bacteria</taxon>
        <taxon>Pseudomonadati</taxon>
        <taxon>Pseudomonadota</taxon>
        <taxon>Gammaproteobacteria</taxon>
        <taxon>Enterobacterales</taxon>
        <taxon>Enterobacteriaceae</taxon>
        <taxon>Salmonella</taxon>
    </lineage>
</organism>
<dbReference type="GO" id="GO:0004519">
    <property type="term" value="F:endonuclease activity"/>
    <property type="evidence" value="ECO:0007669"/>
    <property type="project" value="UniProtKB-KW"/>
</dbReference>
<keyword evidence="2" id="KW-0540">Nuclease</keyword>
<dbReference type="EMBL" id="DAAXOJ010000008">
    <property type="protein sequence ID" value="HAG1892247.1"/>
    <property type="molecule type" value="Genomic_DNA"/>
</dbReference>
<reference evidence="2" key="2">
    <citation type="submission" date="2020-02" db="EMBL/GenBank/DDBJ databases">
        <authorList>
            <consortium name="NCBI Pathogen Detection Project"/>
        </authorList>
    </citation>
    <scope>NUCLEOTIDE SEQUENCE</scope>
    <source>
        <strain evidence="2">MA.CK_94/00000542</strain>
    </source>
</reference>
<evidence type="ECO:0000259" key="1">
    <source>
        <dbReference type="Pfam" id="PF01844"/>
    </source>
</evidence>
<keyword evidence="2" id="KW-0255">Endonuclease</keyword>
<proteinExistence type="predicted"/>
<comment type="caution">
    <text evidence="2">The sequence shown here is derived from an EMBL/GenBank/DDBJ whole genome shotgun (WGS) entry which is preliminary data.</text>
</comment>
<reference evidence="2" key="1">
    <citation type="journal article" date="2018" name="Genome Biol.">
        <title>SKESA: strategic k-mer extension for scrupulous assemblies.</title>
        <authorList>
            <person name="Souvorov A."/>
            <person name="Agarwala R."/>
            <person name="Lipman D.J."/>
        </authorList>
    </citation>
    <scope>NUCLEOTIDE SEQUENCE</scope>
    <source>
        <strain evidence="2">MA.CK_94/00000542</strain>
    </source>
</reference>
<dbReference type="Pfam" id="PF01844">
    <property type="entry name" value="HNH"/>
    <property type="match status" value="1"/>
</dbReference>